<dbReference type="Gene3D" id="3.30.2010.10">
    <property type="entry name" value="Metalloproteases ('zincins'), catalytic domain"/>
    <property type="match status" value="1"/>
</dbReference>
<dbReference type="AlphaFoldDB" id="K1JIH7"/>
<dbReference type="PANTHER" id="PTHR38730">
    <property type="entry name" value="SLL7028 PROTEIN"/>
    <property type="match status" value="1"/>
</dbReference>
<dbReference type="HOGENOM" id="CLU_038906_1_0_4"/>
<dbReference type="Proteomes" id="UP000005835">
    <property type="component" value="Unassembled WGS sequence"/>
</dbReference>
<dbReference type="STRING" id="742823.HMPREF9465_00874"/>
<dbReference type="eggNOG" id="COG3864">
    <property type="taxonomic scope" value="Bacteria"/>
</dbReference>
<evidence type="ECO:0000259" key="3">
    <source>
        <dbReference type="Pfam" id="PF13203"/>
    </source>
</evidence>
<evidence type="ECO:0000256" key="1">
    <source>
        <dbReference type="SAM" id="MobiDB-lite"/>
    </source>
</evidence>
<proteinExistence type="predicted"/>
<evidence type="ECO:0000313" key="4">
    <source>
        <dbReference type="EMBL" id="EKB31475.1"/>
    </source>
</evidence>
<dbReference type="Pfam" id="PF09967">
    <property type="entry name" value="DUF2201"/>
    <property type="match status" value="1"/>
</dbReference>
<feature type="domain" description="Putative metallopeptidase" evidence="3">
    <location>
        <begin position="6"/>
        <end position="278"/>
    </location>
</feature>
<feature type="region of interest" description="Disordered" evidence="1">
    <location>
        <begin position="134"/>
        <end position="189"/>
    </location>
</feature>
<dbReference type="OrthoDB" id="9761650at2"/>
<dbReference type="PANTHER" id="PTHR38730:SF1">
    <property type="entry name" value="SLL7028 PROTEIN"/>
    <property type="match status" value="1"/>
</dbReference>
<keyword evidence="5" id="KW-1185">Reference proteome</keyword>
<dbReference type="PATRIC" id="fig|742823.3.peg.882"/>
<protein>
    <recommendedName>
        <fullName evidence="6">Metallopeptidase domain-containing protein</fullName>
    </recommendedName>
</protein>
<dbReference type="EMBL" id="ADMG01000023">
    <property type="protein sequence ID" value="EKB31475.1"/>
    <property type="molecule type" value="Genomic_DNA"/>
</dbReference>
<evidence type="ECO:0000259" key="2">
    <source>
        <dbReference type="Pfam" id="PF09967"/>
    </source>
</evidence>
<feature type="domain" description="VWA-like" evidence="2">
    <location>
        <begin position="287"/>
        <end position="416"/>
    </location>
</feature>
<dbReference type="InterPro" id="IPR018698">
    <property type="entry name" value="VWA-like_dom"/>
</dbReference>
<gene>
    <name evidence="4" type="ORF">HMPREF9465_00874</name>
</gene>
<organism evidence="4 5">
    <name type="scientific">Sutterella wadsworthensis 2_1_59BFAA</name>
    <dbReference type="NCBI Taxonomy" id="742823"/>
    <lineage>
        <taxon>Bacteria</taxon>
        <taxon>Pseudomonadati</taxon>
        <taxon>Pseudomonadota</taxon>
        <taxon>Betaproteobacteria</taxon>
        <taxon>Burkholderiales</taxon>
        <taxon>Sutterellaceae</taxon>
        <taxon>Sutterella</taxon>
    </lineage>
</organism>
<dbReference type="Pfam" id="PF13203">
    <property type="entry name" value="DUF2201_N"/>
    <property type="match status" value="1"/>
</dbReference>
<name>K1JIH7_9BURK</name>
<evidence type="ECO:0008006" key="6">
    <source>
        <dbReference type="Google" id="ProtNLM"/>
    </source>
</evidence>
<dbReference type="InterPro" id="IPR025154">
    <property type="entry name" value="Put_metallopeptidase_dom"/>
</dbReference>
<feature type="compositionally biased region" description="Basic and acidic residues" evidence="1">
    <location>
        <begin position="154"/>
        <end position="177"/>
    </location>
</feature>
<dbReference type="RefSeq" id="WP_005434518.1">
    <property type="nucleotide sequence ID" value="NZ_JH815515.1"/>
</dbReference>
<comment type="caution">
    <text evidence="4">The sequence shown here is derived from an EMBL/GenBank/DDBJ whole genome shotgun (WGS) entry which is preliminary data.</text>
</comment>
<accession>K1JIH7</accession>
<reference evidence="4 5" key="1">
    <citation type="submission" date="2012-05" db="EMBL/GenBank/DDBJ databases">
        <title>The Genome Sequence of Sutterella wadsworthensis 2_1_59BFAA.</title>
        <authorList>
            <consortium name="The Broad Institute Genome Sequencing Platform"/>
            <person name="Earl A."/>
            <person name="Ward D."/>
            <person name="Feldgarden M."/>
            <person name="Gevers D."/>
            <person name="Daigneault M."/>
            <person name="Strauss J."/>
            <person name="Allen-Vercoe E."/>
            <person name="Walker B."/>
            <person name="Young S.K."/>
            <person name="Zeng Q."/>
            <person name="Gargeya S."/>
            <person name="Fitzgerald M."/>
            <person name="Haas B."/>
            <person name="Abouelleil A."/>
            <person name="Alvarado L."/>
            <person name="Arachchi H.M."/>
            <person name="Berlin A.M."/>
            <person name="Chapman S.B."/>
            <person name="Goldberg J."/>
            <person name="Griggs A."/>
            <person name="Gujja S."/>
            <person name="Hansen M."/>
            <person name="Howarth C."/>
            <person name="Imamovic A."/>
            <person name="Larimer J."/>
            <person name="McCowen C."/>
            <person name="Montmayeur A."/>
            <person name="Murphy C."/>
            <person name="Neiman D."/>
            <person name="Pearson M."/>
            <person name="Priest M."/>
            <person name="Roberts A."/>
            <person name="Saif S."/>
            <person name="Shea T."/>
            <person name="Sisk P."/>
            <person name="Sykes S."/>
            <person name="Wortman J."/>
            <person name="Nusbaum C."/>
            <person name="Birren B."/>
        </authorList>
    </citation>
    <scope>NUCLEOTIDE SEQUENCE [LARGE SCALE GENOMIC DNA]</scope>
    <source>
        <strain evidence="4 5">2_1_59BFAA</strain>
    </source>
</reference>
<evidence type="ECO:0000313" key="5">
    <source>
        <dbReference type="Proteomes" id="UP000005835"/>
    </source>
</evidence>
<sequence>MAISTQTRITRARIQLCMRKPYLSTALMRFPLVQADGIIETICTDGYHIFWSESFIDSLTDAELRGVLAHELMHVITQSADRRQERDKHLWNLATDYAINQVLVSCGFRLPGGALLSPLYRDLSAERIYELLEHKGSDNPPPLHSGGSQGQNKQRKDSRGRNKQREDSDECVLKDVGEDVLDPNSPEATRLRTLTGIEMPDEQEVDEAVEATRLETLKALRSAGITGGSLESLLQGSKISRIDWRTLLAEWMYDRIRDDWSTWPPSKKHICRGLYLPSPGRPAPIKLVMFVDTSGSMSDESLERIFGEIRTFRETFPTPFVIIQADAGIQSVDEYDAYEDFNFEKVKIHGRGGTEFISGYNWIEEHFDSEPVAIIHATDGWGKFPRFSRDPVVFLIPKEVEERSDLRQFPEWGRKIIL</sequence>